<accession>A0ABU5KC02</accession>
<proteinExistence type="predicted"/>
<name>A0ABU5KC02_9ACTN</name>
<organism evidence="1 2">
    <name type="scientific">Nocardioides renjunii</name>
    <dbReference type="NCBI Taxonomy" id="3095075"/>
    <lineage>
        <taxon>Bacteria</taxon>
        <taxon>Bacillati</taxon>
        <taxon>Actinomycetota</taxon>
        <taxon>Actinomycetes</taxon>
        <taxon>Propionibacteriales</taxon>
        <taxon>Nocardioidaceae</taxon>
        <taxon>Nocardioides</taxon>
    </lineage>
</organism>
<dbReference type="Pfam" id="PF19457">
    <property type="entry name" value="DUF5994"/>
    <property type="match status" value="1"/>
</dbReference>
<reference evidence="1 2" key="1">
    <citation type="submission" date="2023-11" db="EMBL/GenBank/DDBJ databases">
        <title>Novel species in genus Nocardioides.</title>
        <authorList>
            <person name="Zhou H."/>
        </authorList>
    </citation>
    <scope>NUCLEOTIDE SEQUENCE [LARGE SCALE GENOMIC DNA]</scope>
    <source>
        <strain evidence="1 2">S-58</strain>
    </source>
</reference>
<dbReference type="RefSeq" id="WP_172271057.1">
    <property type="nucleotide sequence ID" value="NZ_JAXQPW010000004.1"/>
</dbReference>
<comment type="caution">
    <text evidence="1">The sequence shown here is derived from an EMBL/GenBank/DDBJ whole genome shotgun (WGS) entry which is preliminary data.</text>
</comment>
<dbReference type="InterPro" id="IPR046036">
    <property type="entry name" value="DUF5994"/>
</dbReference>
<keyword evidence="2" id="KW-1185">Reference proteome</keyword>
<evidence type="ECO:0000313" key="1">
    <source>
        <dbReference type="EMBL" id="MDZ5662389.1"/>
    </source>
</evidence>
<protein>
    <submittedName>
        <fullName evidence="1">DUF5994 family protein</fullName>
    </submittedName>
</protein>
<sequence length="162" mass="17455">MSTANRPAASSEDQGPVRGSLRLRMARDPGHNTFDGGWWPRSRALAVELVDLVEQFPAELGTITRVLVSATDWDDRPDTVTVADRSVDVGAVAGADTQVVDLVTPERTLRVLVVPSGLTDDQGDEALLAAATRGNRHSATDLLDTVTEHPDVDPRDHWPAVD</sequence>
<evidence type="ECO:0000313" key="2">
    <source>
        <dbReference type="Proteomes" id="UP001291999"/>
    </source>
</evidence>
<dbReference type="Proteomes" id="UP001291999">
    <property type="component" value="Unassembled WGS sequence"/>
</dbReference>
<dbReference type="EMBL" id="JAXQPW010000004">
    <property type="protein sequence ID" value="MDZ5662389.1"/>
    <property type="molecule type" value="Genomic_DNA"/>
</dbReference>
<gene>
    <name evidence="1" type="ORF">SFC79_11500</name>
</gene>